<protein>
    <recommendedName>
        <fullName evidence="2">starch synthase</fullName>
        <ecNumber evidence="2">2.4.1.21</ecNumber>
    </recommendedName>
</protein>
<evidence type="ECO:0000259" key="5">
    <source>
        <dbReference type="Pfam" id="PF08323"/>
    </source>
</evidence>
<evidence type="ECO:0000256" key="2">
    <source>
        <dbReference type="ARBA" id="ARBA00012588"/>
    </source>
</evidence>
<keyword evidence="7" id="KW-1185">Reference proteome</keyword>
<keyword evidence="3" id="KW-0328">Glycosyltransferase</keyword>
<dbReference type="EMBL" id="JBHSGO010000187">
    <property type="protein sequence ID" value="MFC4666258.1"/>
    <property type="molecule type" value="Genomic_DNA"/>
</dbReference>
<dbReference type="Gene3D" id="3.40.50.2000">
    <property type="entry name" value="Glycogen Phosphorylase B"/>
    <property type="match status" value="1"/>
</dbReference>
<gene>
    <name evidence="6" type="ORF">ACFO3G_06565</name>
</gene>
<evidence type="ECO:0000256" key="4">
    <source>
        <dbReference type="ARBA" id="ARBA00022679"/>
    </source>
</evidence>
<dbReference type="PANTHER" id="PTHR45825">
    <property type="entry name" value="GRANULE-BOUND STARCH SYNTHASE 1, CHLOROPLASTIC/AMYLOPLASTIC"/>
    <property type="match status" value="1"/>
</dbReference>
<dbReference type="Proteomes" id="UP001596020">
    <property type="component" value="Unassembled WGS sequence"/>
</dbReference>
<keyword evidence="4" id="KW-0808">Transferase</keyword>
<proteinExistence type="predicted"/>
<dbReference type="RefSeq" id="WP_380079150.1">
    <property type="nucleotide sequence ID" value="NZ_JBHSGO010000187.1"/>
</dbReference>
<accession>A0ABV9K8I9</accession>
<comment type="catalytic activity">
    <reaction evidence="1">
        <text>[(1-&gt;4)-alpha-D-glucosyl](n) + ADP-alpha-D-glucose = [(1-&gt;4)-alpha-D-glucosyl](n+1) + ADP + H(+)</text>
        <dbReference type="Rhea" id="RHEA:18189"/>
        <dbReference type="Rhea" id="RHEA-COMP:9584"/>
        <dbReference type="Rhea" id="RHEA-COMP:9587"/>
        <dbReference type="ChEBI" id="CHEBI:15378"/>
        <dbReference type="ChEBI" id="CHEBI:15444"/>
        <dbReference type="ChEBI" id="CHEBI:57498"/>
        <dbReference type="ChEBI" id="CHEBI:456216"/>
        <dbReference type="EC" id="2.4.1.21"/>
    </reaction>
</comment>
<dbReference type="Pfam" id="PF08323">
    <property type="entry name" value="Glyco_transf_5"/>
    <property type="match status" value="1"/>
</dbReference>
<dbReference type="InterPro" id="IPR013534">
    <property type="entry name" value="Starch_synth_cat_dom"/>
</dbReference>
<dbReference type="PANTHER" id="PTHR45825:SF11">
    <property type="entry name" value="ALPHA AMYLASE DOMAIN-CONTAINING PROTEIN"/>
    <property type="match status" value="1"/>
</dbReference>
<sequence>MDNKKILYISQEISPYMPETAMAKLARNLPQSIQELGDEVRIFMPRYGLINERRNQLHEVIRLSGLNLIIDDTDHPLIIKVASITQARIQVYFVDNDDFFKRKSKFSGKEGMFKDNDERSIFFVRGSLEAIKQLRWIPDVVHCTGAFSALTAIYLKKMYHDDPCFSKAKVVYSIYDEPRPVELPETLFKKLAFDKITEDMVKVMDGKTDANALHHLACEYADGIIQGSETLNDELAEIKNSYVGKKPVLDYQDGDPAEAYRKFYDEVLEK</sequence>
<evidence type="ECO:0000256" key="3">
    <source>
        <dbReference type="ARBA" id="ARBA00022676"/>
    </source>
</evidence>
<feature type="domain" description="Starch synthase catalytic" evidence="5">
    <location>
        <begin position="5"/>
        <end position="239"/>
    </location>
</feature>
<evidence type="ECO:0000256" key="1">
    <source>
        <dbReference type="ARBA" id="ARBA00001478"/>
    </source>
</evidence>
<dbReference type="EC" id="2.4.1.21" evidence="2"/>
<reference evidence="7" key="1">
    <citation type="journal article" date="2019" name="Int. J. Syst. Evol. Microbiol.">
        <title>The Global Catalogue of Microorganisms (GCM) 10K type strain sequencing project: providing services to taxonomists for standard genome sequencing and annotation.</title>
        <authorList>
            <consortium name="The Broad Institute Genomics Platform"/>
            <consortium name="The Broad Institute Genome Sequencing Center for Infectious Disease"/>
            <person name="Wu L."/>
            <person name="Ma J."/>
        </authorList>
    </citation>
    <scope>NUCLEOTIDE SEQUENCE [LARGE SCALE GENOMIC DNA]</scope>
    <source>
        <strain evidence="7">CGMCC 4.7357</strain>
    </source>
</reference>
<name>A0ABV9K8I9_9PORP</name>
<organism evidence="6 7">
    <name type="scientific">Falsiporphyromonas endometrii</name>
    <dbReference type="NCBI Taxonomy" id="1387297"/>
    <lineage>
        <taxon>Bacteria</taxon>
        <taxon>Pseudomonadati</taxon>
        <taxon>Bacteroidota</taxon>
        <taxon>Bacteroidia</taxon>
        <taxon>Bacteroidales</taxon>
        <taxon>Porphyromonadaceae</taxon>
        <taxon>Falsiporphyromonas</taxon>
    </lineage>
</organism>
<evidence type="ECO:0000313" key="6">
    <source>
        <dbReference type="EMBL" id="MFC4666258.1"/>
    </source>
</evidence>
<dbReference type="SUPFAM" id="SSF53756">
    <property type="entry name" value="UDP-Glycosyltransferase/glycogen phosphorylase"/>
    <property type="match status" value="1"/>
</dbReference>
<evidence type="ECO:0000313" key="7">
    <source>
        <dbReference type="Proteomes" id="UP001596020"/>
    </source>
</evidence>
<comment type="caution">
    <text evidence="6">The sequence shown here is derived from an EMBL/GenBank/DDBJ whole genome shotgun (WGS) entry which is preliminary data.</text>
</comment>